<dbReference type="PANTHER" id="PTHR35008">
    <property type="entry name" value="BLL4482 PROTEIN-RELATED"/>
    <property type="match status" value="1"/>
</dbReference>
<dbReference type="KEGG" id="aca:ACP_2440"/>
<dbReference type="EMBL" id="CP001472">
    <property type="protein sequence ID" value="ACO32029.1"/>
    <property type="molecule type" value="Genomic_DNA"/>
</dbReference>
<dbReference type="InParanoid" id="C1F1D4"/>
<keyword evidence="8" id="KW-1185">Reference proteome</keyword>
<dbReference type="Gene3D" id="1.10.760.10">
    <property type="entry name" value="Cytochrome c-like domain"/>
    <property type="match status" value="2"/>
</dbReference>
<dbReference type="PROSITE" id="PS51257">
    <property type="entry name" value="PROKAR_LIPOPROTEIN"/>
    <property type="match status" value="1"/>
</dbReference>
<evidence type="ECO:0000256" key="1">
    <source>
        <dbReference type="ARBA" id="ARBA00022617"/>
    </source>
</evidence>
<dbReference type="STRING" id="240015.ACP_2440"/>
<dbReference type="GO" id="GO:0046872">
    <property type="term" value="F:metal ion binding"/>
    <property type="evidence" value="ECO:0007669"/>
    <property type="project" value="UniProtKB-KW"/>
</dbReference>
<protein>
    <submittedName>
        <fullName evidence="7">Cytochrome c family protein</fullName>
    </submittedName>
</protein>
<sequence>MRRRYLLPIVCVFAVSLLSGCKNLPGYPKPAWQPPKDETSFKVLYTQNCASCHGENGRNGTAIALNNPEYLAIANDAALHQAVTNGVPNSLMPAFAMSAGGMLTSQQVDIIVSGIRQHWGKPNALAGATPPAYLQPATGGNAQQGRQDYIQYCLSCHNSKQTNITNTSYLALISDQALRSIIIAGRPDLGQPDWRNDKPGHPLTDQEVTDIVTYLGSLRVQNPGQPYSSYE</sequence>
<dbReference type="eggNOG" id="COG3258">
    <property type="taxonomic scope" value="Bacteria"/>
</dbReference>
<dbReference type="InterPro" id="IPR051459">
    <property type="entry name" value="Cytochrome_c-type_DH"/>
</dbReference>
<dbReference type="HOGENOM" id="CLU_1133163_0_0_0"/>
<dbReference type="InterPro" id="IPR036909">
    <property type="entry name" value="Cyt_c-like_dom_sf"/>
</dbReference>
<evidence type="ECO:0000256" key="5">
    <source>
        <dbReference type="SAM" id="SignalP"/>
    </source>
</evidence>
<organism evidence="7 8">
    <name type="scientific">Acidobacterium capsulatum (strain ATCC 51196 / DSM 11244 / BCRC 80197 / JCM 7670 / NBRC 15755 / NCIMB 13165 / 161)</name>
    <dbReference type="NCBI Taxonomy" id="240015"/>
    <lineage>
        <taxon>Bacteria</taxon>
        <taxon>Pseudomonadati</taxon>
        <taxon>Acidobacteriota</taxon>
        <taxon>Terriglobia</taxon>
        <taxon>Terriglobales</taxon>
        <taxon>Acidobacteriaceae</taxon>
        <taxon>Acidobacterium</taxon>
    </lineage>
</organism>
<evidence type="ECO:0000256" key="3">
    <source>
        <dbReference type="ARBA" id="ARBA00023004"/>
    </source>
</evidence>
<dbReference type="PROSITE" id="PS51007">
    <property type="entry name" value="CYTC"/>
    <property type="match status" value="1"/>
</dbReference>
<evidence type="ECO:0000313" key="8">
    <source>
        <dbReference type="Proteomes" id="UP000002207"/>
    </source>
</evidence>
<gene>
    <name evidence="7" type="ordered locus">ACP_2440</name>
</gene>
<keyword evidence="3 4" id="KW-0408">Iron</keyword>
<feature type="domain" description="Cytochrome c" evidence="6">
    <location>
        <begin position="36"/>
        <end position="219"/>
    </location>
</feature>
<dbReference type="GO" id="GO:0020037">
    <property type="term" value="F:heme binding"/>
    <property type="evidence" value="ECO:0007669"/>
    <property type="project" value="InterPro"/>
</dbReference>
<keyword evidence="5" id="KW-0732">Signal</keyword>
<dbReference type="AlphaFoldDB" id="C1F1D4"/>
<dbReference type="OrthoDB" id="9779283at2"/>
<reference evidence="7 8" key="1">
    <citation type="journal article" date="2009" name="Appl. Environ. Microbiol.">
        <title>Three genomes from the phylum Acidobacteria provide insight into the lifestyles of these microorganisms in soils.</title>
        <authorList>
            <person name="Ward N.L."/>
            <person name="Challacombe J.F."/>
            <person name="Janssen P.H."/>
            <person name="Henrissat B."/>
            <person name="Coutinho P.M."/>
            <person name="Wu M."/>
            <person name="Xie G."/>
            <person name="Haft D.H."/>
            <person name="Sait M."/>
            <person name="Badger J."/>
            <person name="Barabote R.D."/>
            <person name="Bradley B."/>
            <person name="Brettin T.S."/>
            <person name="Brinkac L.M."/>
            <person name="Bruce D."/>
            <person name="Creasy T."/>
            <person name="Daugherty S.C."/>
            <person name="Davidsen T.M."/>
            <person name="DeBoy R.T."/>
            <person name="Detter J.C."/>
            <person name="Dodson R.J."/>
            <person name="Durkin A.S."/>
            <person name="Ganapathy A."/>
            <person name="Gwinn-Giglio M."/>
            <person name="Han C.S."/>
            <person name="Khouri H."/>
            <person name="Kiss H."/>
            <person name="Kothari S.P."/>
            <person name="Madupu R."/>
            <person name="Nelson K.E."/>
            <person name="Nelson W.C."/>
            <person name="Paulsen I."/>
            <person name="Penn K."/>
            <person name="Ren Q."/>
            <person name="Rosovitz M.J."/>
            <person name="Selengut J.D."/>
            <person name="Shrivastava S."/>
            <person name="Sullivan S.A."/>
            <person name="Tapia R."/>
            <person name="Thompson L.S."/>
            <person name="Watkins K.L."/>
            <person name="Yang Q."/>
            <person name="Yu C."/>
            <person name="Zafar N."/>
            <person name="Zhou L."/>
            <person name="Kuske C.R."/>
        </authorList>
    </citation>
    <scope>NUCLEOTIDE SEQUENCE [LARGE SCALE GENOMIC DNA]</scope>
    <source>
        <strain evidence="8">ATCC 51196 / DSM 11244 / BCRC 80197 / JCM 7670 / NBRC 15755 / NCIMB 13165 / 161</strain>
    </source>
</reference>
<feature type="chain" id="PRO_5002909215" evidence="5">
    <location>
        <begin position="22"/>
        <end position="231"/>
    </location>
</feature>
<feature type="signal peptide" evidence="5">
    <location>
        <begin position="1"/>
        <end position="21"/>
    </location>
</feature>
<dbReference type="GO" id="GO:0009055">
    <property type="term" value="F:electron transfer activity"/>
    <property type="evidence" value="ECO:0007669"/>
    <property type="project" value="InterPro"/>
</dbReference>
<dbReference type="InterPro" id="IPR009056">
    <property type="entry name" value="Cyt_c-like_dom"/>
</dbReference>
<evidence type="ECO:0000259" key="6">
    <source>
        <dbReference type="PROSITE" id="PS51007"/>
    </source>
</evidence>
<dbReference type="Proteomes" id="UP000002207">
    <property type="component" value="Chromosome"/>
</dbReference>
<dbReference type="RefSeq" id="WP_015897524.1">
    <property type="nucleotide sequence ID" value="NC_012483.1"/>
</dbReference>
<evidence type="ECO:0000313" key="7">
    <source>
        <dbReference type="EMBL" id="ACO32029.1"/>
    </source>
</evidence>
<name>C1F1D4_ACIC5</name>
<evidence type="ECO:0000256" key="2">
    <source>
        <dbReference type="ARBA" id="ARBA00022723"/>
    </source>
</evidence>
<keyword evidence="2 4" id="KW-0479">Metal-binding</keyword>
<evidence type="ECO:0000256" key="4">
    <source>
        <dbReference type="PROSITE-ProRule" id="PRU00433"/>
    </source>
</evidence>
<proteinExistence type="predicted"/>
<accession>C1F1D4</accession>
<dbReference type="PANTHER" id="PTHR35008:SF8">
    <property type="entry name" value="ALCOHOL DEHYDROGENASE CYTOCHROME C SUBUNIT"/>
    <property type="match status" value="1"/>
</dbReference>
<keyword evidence="1 4" id="KW-0349">Heme</keyword>
<dbReference type="SUPFAM" id="SSF46626">
    <property type="entry name" value="Cytochrome c"/>
    <property type="match status" value="2"/>
</dbReference>
<dbReference type="Pfam" id="PF13442">
    <property type="entry name" value="Cytochrome_CBB3"/>
    <property type="match status" value="2"/>
</dbReference>